<dbReference type="Gene3D" id="3.90.70.10">
    <property type="entry name" value="Cysteine proteinases"/>
    <property type="match status" value="2"/>
</dbReference>
<accession>A0AAW0YXI0</accession>
<feature type="domain" description="USP" evidence="8">
    <location>
        <begin position="1"/>
        <end position="316"/>
    </location>
</feature>
<dbReference type="InterPro" id="IPR001394">
    <property type="entry name" value="Peptidase_C19_UCH"/>
</dbReference>
<evidence type="ECO:0000313" key="9">
    <source>
        <dbReference type="EMBL" id="KAK8850409.1"/>
    </source>
</evidence>
<dbReference type="PANTHER" id="PTHR21646">
    <property type="entry name" value="UBIQUITIN CARBOXYL-TERMINAL HYDROLASE"/>
    <property type="match status" value="1"/>
</dbReference>
<sequence>MNSTLQCLSATYPFTSFFLDGSYKRSINVYNPLGTKGNLANAFAELLKALWKEDYTFLSPVTFRKNIITFAQQFSGTDQHDSQEFLSFVLDGLHEDLNRVKHKPPPVEMNPEREHALETLPPEVASEKEWGIYKMRNDSFIVDLFQGQYRNRLECLTCHKELIDEFVKAEVMEKEDAWNCPRCKVPRRASKTLTISRLPPVLLIQLKRFTTQNGVFWDKSETPVIFPVKSLDLTRYVPSRAPTGKEDLDDPRTQVGPFKYDLYGVSNHMGTLSSGHYTAYVKSSKGWMYCEDSRISKAQERDVVSRPAYILFYKRVRA</sequence>
<evidence type="ECO:0000256" key="4">
    <source>
        <dbReference type="ARBA" id="ARBA00022670"/>
    </source>
</evidence>
<dbReference type="GO" id="GO:0016579">
    <property type="term" value="P:protein deubiquitination"/>
    <property type="evidence" value="ECO:0007669"/>
    <property type="project" value="InterPro"/>
</dbReference>
<dbReference type="GO" id="GO:0006508">
    <property type="term" value="P:proteolysis"/>
    <property type="evidence" value="ECO:0007669"/>
    <property type="project" value="UniProtKB-KW"/>
</dbReference>
<evidence type="ECO:0000259" key="8">
    <source>
        <dbReference type="PROSITE" id="PS50235"/>
    </source>
</evidence>
<keyword evidence="5" id="KW-0833">Ubl conjugation pathway</keyword>
<dbReference type="CDD" id="cd02674">
    <property type="entry name" value="Peptidase_C19R"/>
    <property type="match status" value="1"/>
</dbReference>
<dbReference type="KEGG" id="kne:92181585"/>
<dbReference type="InterPro" id="IPR050185">
    <property type="entry name" value="Ub_carboxyl-term_hydrolase"/>
</dbReference>
<dbReference type="RefSeq" id="XP_066801840.1">
    <property type="nucleotide sequence ID" value="XM_066947426.1"/>
</dbReference>
<evidence type="ECO:0000256" key="5">
    <source>
        <dbReference type="ARBA" id="ARBA00022786"/>
    </source>
</evidence>
<name>A0AAW0YXI0_9TREE</name>
<keyword evidence="4" id="KW-0645">Protease</keyword>
<dbReference type="PROSITE" id="PS50235">
    <property type="entry name" value="USP_3"/>
    <property type="match status" value="1"/>
</dbReference>
<dbReference type="EMBL" id="JBCAWK010000008">
    <property type="protein sequence ID" value="KAK8850409.1"/>
    <property type="molecule type" value="Genomic_DNA"/>
</dbReference>
<evidence type="ECO:0000313" key="10">
    <source>
        <dbReference type="Proteomes" id="UP001388673"/>
    </source>
</evidence>
<evidence type="ECO:0000256" key="3">
    <source>
        <dbReference type="ARBA" id="ARBA00012759"/>
    </source>
</evidence>
<protein>
    <recommendedName>
        <fullName evidence="3">ubiquitinyl hydrolase 1</fullName>
        <ecNumber evidence="3">3.4.19.12</ecNumber>
    </recommendedName>
</protein>
<dbReference type="InterPro" id="IPR028889">
    <property type="entry name" value="USP"/>
</dbReference>
<keyword evidence="6" id="KW-0378">Hydrolase</keyword>
<proteinExistence type="inferred from homology"/>
<dbReference type="AlphaFoldDB" id="A0AAW0YXI0"/>
<dbReference type="GO" id="GO:0004843">
    <property type="term" value="F:cysteine-type deubiquitinase activity"/>
    <property type="evidence" value="ECO:0007669"/>
    <property type="project" value="UniProtKB-EC"/>
</dbReference>
<evidence type="ECO:0000256" key="6">
    <source>
        <dbReference type="ARBA" id="ARBA00022801"/>
    </source>
</evidence>
<dbReference type="Proteomes" id="UP001388673">
    <property type="component" value="Unassembled WGS sequence"/>
</dbReference>
<comment type="similarity">
    <text evidence="2">Belongs to the peptidase C19 family.</text>
</comment>
<dbReference type="PROSITE" id="PS00973">
    <property type="entry name" value="USP_2"/>
    <property type="match status" value="1"/>
</dbReference>
<keyword evidence="10" id="KW-1185">Reference proteome</keyword>
<dbReference type="GeneID" id="92181585"/>
<dbReference type="InterPro" id="IPR038765">
    <property type="entry name" value="Papain-like_cys_pep_sf"/>
</dbReference>
<gene>
    <name evidence="9" type="ORF">IAR55_004327</name>
</gene>
<comment type="catalytic activity">
    <reaction evidence="1">
        <text>Thiol-dependent hydrolysis of ester, thioester, amide, peptide and isopeptide bonds formed by the C-terminal Gly of ubiquitin (a 76-residue protein attached to proteins as an intracellular targeting signal).</text>
        <dbReference type="EC" id="3.4.19.12"/>
    </reaction>
</comment>
<dbReference type="SUPFAM" id="SSF54001">
    <property type="entry name" value="Cysteine proteinases"/>
    <property type="match status" value="1"/>
</dbReference>
<dbReference type="EC" id="3.4.19.12" evidence="3"/>
<evidence type="ECO:0000256" key="2">
    <source>
        <dbReference type="ARBA" id="ARBA00009085"/>
    </source>
</evidence>
<reference evidence="9 10" key="1">
    <citation type="journal article" date="2024" name="bioRxiv">
        <title>Comparative genomics of Cryptococcus and Kwoniella reveals pathogenesis evolution and contrasting karyotype dynamics via intercentromeric recombination or chromosome fusion.</title>
        <authorList>
            <person name="Coelho M.A."/>
            <person name="David-Palma M."/>
            <person name="Shea T."/>
            <person name="Bowers K."/>
            <person name="McGinley-Smith S."/>
            <person name="Mohammad A.W."/>
            <person name="Gnirke A."/>
            <person name="Yurkov A.M."/>
            <person name="Nowrousian M."/>
            <person name="Sun S."/>
            <person name="Cuomo C.A."/>
            <person name="Heitman J."/>
        </authorList>
    </citation>
    <scope>NUCLEOTIDE SEQUENCE [LARGE SCALE GENOMIC DNA]</scope>
    <source>
        <strain evidence="9 10">CBS 13917</strain>
    </source>
</reference>
<dbReference type="Pfam" id="PF00443">
    <property type="entry name" value="UCH"/>
    <property type="match status" value="1"/>
</dbReference>
<evidence type="ECO:0000256" key="1">
    <source>
        <dbReference type="ARBA" id="ARBA00000707"/>
    </source>
</evidence>
<evidence type="ECO:0000256" key="7">
    <source>
        <dbReference type="ARBA" id="ARBA00022807"/>
    </source>
</evidence>
<comment type="caution">
    <text evidence="9">The sequence shown here is derived from an EMBL/GenBank/DDBJ whole genome shotgun (WGS) entry which is preliminary data.</text>
</comment>
<dbReference type="InterPro" id="IPR018200">
    <property type="entry name" value="USP_CS"/>
</dbReference>
<keyword evidence="7" id="KW-0788">Thiol protease</keyword>
<organism evidence="9 10">
    <name type="scientific">Kwoniella newhampshirensis</name>
    <dbReference type="NCBI Taxonomy" id="1651941"/>
    <lineage>
        <taxon>Eukaryota</taxon>
        <taxon>Fungi</taxon>
        <taxon>Dikarya</taxon>
        <taxon>Basidiomycota</taxon>
        <taxon>Agaricomycotina</taxon>
        <taxon>Tremellomycetes</taxon>
        <taxon>Tremellales</taxon>
        <taxon>Cryptococcaceae</taxon>
        <taxon>Kwoniella</taxon>
    </lineage>
</organism>
<dbReference type="PANTHER" id="PTHR21646:SF95">
    <property type="entry name" value="UBIQUITIN CARBOXYL-TERMINAL HYDROLASE 4-RELATED"/>
    <property type="match status" value="1"/>
</dbReference>